<dbReference type="InterPro" id="IPR052228">
    <property type="entry name" value="Sec_Metab_Biosynth_Oxidored"/>
</dbReference>
<evidence type="ECO:0000313" key="3">
    <source>
        <dbReference type="Proteomes" id="UP001221142"/>
    </source>
</evidence>
<evidence type="ECO:0000313" key="2">
    <source>
        <dbReference type="EMBL" id="KAJ7648073.1"/>
    </source>
</evidence>
<name>A0AAD7CIS6_9AGAR</name>
<dbReference type="Proteomes" id="UP001221142">
    <property type="component" value="Unassembled WGS sequence"/>
</dbReference>
<evidence type="ECO:0008006" key="4">
    <source>
        <dbReference type="Google" id="ProtNLM"/>
    </source>
</evidence>
<dbReference type="PANTHER" id="PTHR47534:SF3">
    <property type="entry name" value="ALCOHOL DEHYDROGENASE-LIKE C-TERMINAL DOMAIN-CONTAINING PROTEIN"/>
    <property type="match status" value="1"/>
</dbReference>
<dbReference type="SUPFAM" id="SSF51735">
    <property type="entry name" value="NAD(P)-binding Rossmann-fold domains"/>
    <property type="match status" value="1"/>
</dbReference>
<proteinExistence type="predicted"/>
<dbReference type="PANTHER" id="PTHR47534">
    <property type="entry name" value="YALI0E05731P"/>
    <property type="match status" value="1"/>
</dbReference>
<gene>
    <name evidence="2" type="ORF">FB45DRAFT_1052439</name>
</gene>
<dbReference type="AlphaFoldDB" id="A0AAD7CIS6"/>
<dbReference type="Gene3D" id="3.40.50.720">
    <property type="entry name" value="NAD(P)-binding Rossmann-like Domain"/>
    <property type="match status" value="1"/>
</dbReference>
<keyword evidence="3" id="KW-1185">Reference proteome</keyword>
<keyword evidence="1" id="KW-0560">Oxidoreductase</keyword>
<dbReference type="InterPro" id="IPR036291">
    <property type="entry name" value="NAD(P)-bd_dom_sf"/>
</dbReference>
<organism evidence="2 3">
    <name type="scientific">Roridomyces roridus</name>
    <dbReference type="NCBI Taxonomy" id="1738132"/>
    <lineage>
        <taxon>Eukaryota</taxon>
        <taxon>Fungi</taxon>
        <taxon>Dikarya</taxon>
        <taxon>Basidiomycota</taxon>
        <taxon>Agaricomycotina</taxon>
        <taxon>Agaricomycetes</taxon>
        <taxon>Agaricomycetidae</taxon>
        <taxon>Agaricales</taxon>
        <taxon>Marasmiineae</taxon>
        <taxon>Mycenaceae</taxon>
        <taxon>Roridomyces</taxon>
    </lineage>
</organism>
<reference evidence="2" key="1">
    <citation type="submission" date="2023-03" db="EMBL/GenBank/DDBJ databases">
        <title>Massive genome expansion in bonnet fungi (Mycena s.s.) driven by repeated elements and novel gene families across ecological guilds.</title>
        <authorList>
            <consortium name="Lawrence Berkeley National Laboratory"/>
            <person name="Harder C.B."/>
            <person name="Miyauchi S."/>
            <person name="Viragh M."/>
            <person name="Kuo A."/>
            <person name="Thoen E."/>
            <person name="Andreopoulos B."/>
            <person name="Lu D."/>
            <person name="Skrede I."/>
            <person name="Drula E."/>
            <person name="Henrissat B."/>
            <person name="Morin E."/>
            <person name="Kohler A."/>
            <person name="Barry K."/>
            <person name="LaButti K."/>
            <person name="Morin E."/>
            <person name="Salamov A."/>
            <person name="Lipzen A."/>
            <person name="Mereny Z."/>
            <person name="Hegedus B."/>
            <person name="Baldrian P."/>
            <person name="Stursova M."/>
            <person name="Weitz H."/>
            <person name="Taylor A."/>
            <person name="Grigoriev I.V."/>
            <person name="Nagy L.G."/>
            <person name="Martin F."/>
            <person name="Kauserud H."/>
        </authorList>
    </citation>
    <scope>NUCLEOTIDE SEQUENCE</scope>
    <source>
        <strain evidence="2">9284</strain>
    </source>
</reference>
<comment type="caution">
    <text evidence="2">The sequence shown here is derived from an EMBL/GenBank/DDBJ whole genome shotgun (WGS) entry which is preliminary data.</text>
</comment>
<dbReference type="InterPro" id="IPR002347">
    <property type="entry name" value="SDR_fam"/>
</dbReference>
<evidence type="ECO:0000256" key="1">
    <source>
        <dbReference type="ARBA" id="ARBA00023002"/>
    </source>
</evidence>
<dbReference type="Pfam" id="PF13561">
    <property type="entry name" value="adh_short_C2"/>
    <property type="match status" value="1"/>
</dbReference>
<sequence length="431" mass="45116">MSVRAVGIATAPAGVSPADWSATVQGLADTLLALPAASAIAKYTLLIPSDELAAKLGGVEVKHAAALPPAPNTIVIEAEFASADALLGFAADASIQQLLASSKSQGSDGFLFTPPPAPLTLHGSPRTFPSASSSAGHLGPGIGAGFAEAFARHTNGAAHIILVGRNASAASAVLSRLTTTAGPEYTREFVQCDLTLLANVQRTCAALRTRFERVNLLVMSTGAISLAGLEVTTEGVDAQMTLLYYSKWAFIDELLPCLRAARDAGQDSRVAAIHTAGRGGSIDVGDLGLQKTIAGGLRNMRSLVQQLASYQDAMAESFAAQPENHTITFTHTFPGTVDTPLLRASPSRLVRMLYPIRYIIFPTLILRAMSIGECGEWQLYGLLKAPAGFSRFGGDGEDIGVFGADDEGWTKAREALWVHSEGIVRGVTTDS</sequence>
<dbReference type="GO" id="GO:0016491">
    <property type="term" value="F:oxidoreductase activity"/>
    <property type="evidence" value="ECO:0007669"/>
    <property type="project" value="UniProtKB-KW"/>
</dbReference>
<dbReference type="EMBL" id="JARKIF010000002">
    <property type="protein sequence ID" value="KAJ7648073.1"/>
    <property type="molecule type" value="Genomic_DNA"/>
</dbReference>
<protein>
    <recommendedName>
        <fullName evidence="4">NAD(P)-binding protein</fullName>
    </recommendedName>
</protein>
<accession>A0AAD7CIS6</accession>